<reference evidence="1 2" key="1">
    <citation type="journal article" date="2006" name="Science">
        <title>The genome of black cottonwood, Populus trichocarpa (Torr. &amp; Gray).</title>
        <authorList>
            <person name="Tuskan G.A."/>
            <person name="Difazio S."/>
            <person name="Jansson S."/>
            <person name="Bohlmann J."/>
            <person name="Grigoriev I."/>
            <person name="Hellsten U."/>
            <person name="Putnam N."/>
            <person name="Ralph S."/>
            <person name="Rombauts S."/>
            <person name="Salamov A."/>
            <person name="Schein J."/>
            <person name="Sterck L."/>
            <person name="Aerts A."/>
            <person name="Bhalerao R.R."/>
            <person name="Bhalerao R.P."/>
            <person name="Blaudez D."/>
            <person name="Boerjan W."/>
            <person name="Brun A."/>
            <person name="Brunner A."/>
            <person name="Busov V."/>
            <person name="Campbell M."/>
            <person name="Carlson J."/>
            <person name="Chalot M."/>
            <person name="Chapman J."/>
            <person name="Chen G.L."/>
            <person name="Cooper D."/>
            <person name="Coutinho P.M."/>
            <person name="Couturier J."/>
            <person name="Covert S."/>
            <person name="Cronk Q."/>
            <person name="Cunningham R."/>
            <person name="Davis J."/>
            <person name="Degroeve S."/>
            <person name="Dejardin A."/>
            <person name="Depamphilis C."/>
            <person name="Detter J."/>
            <person name="Dirks B."/>
            <person name="Dubchak I."/>
            <person name="Duplessis S."/>
            <person name="Ehlting J."/>
            <person name="Ellis B."/>
            <person name="Gendler K."/>
            <person name="Goodstein D."/>
            <person name="Gribskov M."/>
            <person name="Grimwood J."/>
            <person name="Groover A."/>
            <person name="Gunter L."/>
            <person name="Hamberger B."/>
            <person name="Heinze B."/>
            <person name="Helariutta Y."/>
            <person name="Henrissat B."/>
            <person name="Holligan D."/>
            <person name="Holt R."/>
            <person name="Huang W."/>
            <person name="Islam-Faridi N."/>
            <person name="Jones S."/>
            <person name="Jones-Rhoades M."/>
            <person name="Jorgensen R."/>
            <person name="Joshi C."/>
            <person name="Kangasjarvi J."/>
            <person name="Karlsson J."/>
            <person name="Kelleher C."/>
            <person name="Kirkpatrick R."/>
            <person name="Kirst M."/>
            <person name="Kohler A."/>
            <person name="Kalluri U."/>
            <person name="Larimer F."/>
            <person name="Leebens-Mack J."/>
            <person name="Leple J.C."/>
            <person name="Locascio P."/>
            <person name="Lou Y."/>
            <person name="Lucas S."/>
            <person name="Martin F."/>
            <person name="Montanini B."/>
            <person name="Napoli C."/>
            <person name="Nelson D.R."/>
            <person name="Nelson C."/>
            <person name="Nieminen K."/>
            <person name="Nilsson O."/>
            <person name="Pereda V."/>
            <person name="Peter G."/>
            <person name="Philippe R."/>
            <person name="Pilate G."/>
            <person name="Poliakov A."/>
            <person name="Razumovskaya J."/>
            <person name="Richardson P."/>
            <person name="Rinaldi C."/>
            <person name="Ritland K."/>
            <person name="Rouze P."/>
            <person name="Ryaboy D."/>
            <person name="Schmutz J."/>
            <person name="Schrader J."/>
            <person name="Segerman B."/>
            <person name="Shin H."/>
            <person name="Siddiqui A."/>
            <person name="Sterky F."/>
            <person name="Terry A."/>
            <person name="Tsai C.J."/>
            <person name="Uberbacher E."/>
            <person name="Unneberg P."/>
            <person name="Vahala J."/>
            <person name="Wall K."/>
            <person name="Wessler S."/>
            <person name="Yang G."/>
            <person name="Yin T."/>
            <person name="Douglas C."/>
            <person name="Marra M."/>
            <person name="Sandberg G."/>
            <person name="Van de Peer Y."/>
            <person name="Rokhsar D."/>
        </authorList>
    </citation>
    <scope>NUCLEOTIDE SEQUENCE [LARGE SCALE GENOMIC DNA]</scope>
    <source>
        <strain evidence="2">cv. Nisqually</strain>
    </source>
</reference>
<keyword evidence="2" id="KW-1185">Reference proteome</keyword>
<gene>
    <name evidence="1" type="ORF">POPTR_009G040450</name>
</gene>
<evidence type="ECO:0000313" key="2">
    <source>
        <dbReference type="Proteomes" id="UP000006729"/>
    </source>
</evidence>
<dbReference type="InParanoid" id="A0A3N7FHP1"/>
<protein>
    <submittedName>
        <fullName evidence="1">Uncharacterized protein</fullName>
    </submittedName>
</protein>
<evidence type="ECO:0000313" key="1">
    <source>
        <dbReference type="EMBL" id="RQO95537.1"/>
    </source>
</evidence>
<proteinExistence type="predicted"/>
<dbReference type="AlphaFoldDB" id="A0A3N7FHP1"/>
<accession>A0A3N7FHP1</accession>
<sequence length="118" mass="13533">MTISILHKSARLFLIKYSLLIVASNKSASKRTVCKSSQITQTMKQNLVLDLPTNLITLSSIPKFAKNFQIHLNSLKTLRILFRQKILSSYKILLQSVAKIGSELLFLMYNFQALFFEH</sequence>
<dbReference type="EMBL" id="CM009298">
    <property type="protein sequence ID" value="RQO95537.1"/>
    <property type="molecule type" value="Genomic_DNA"/>
</dbReference>
<dbReference type="Proteomes" id="UP000006729">
    <property type="component" value="Chromosome 9"/>
</dbReference>
<name>A0A3N7FHP1_POPTR</name>
<organism evidence="1 2">
    <name type="scientific">Populus trichocarpa</name>
    <name type="common">Western balsam poplar</name>
    <name type="synonym">Populus balsamifera subsp. trichocarpa</name>
    <dbReference type="NCBI Taxonomy" id="3694"/>
    <lineage>
        <taxon>Eukaryota</taxon>
        <taxon>Viridiplantae</taxon>
        <taxon>Streptophyta</taxon>
        <taxon>Embryophyta</taxon>
        <taxon>Tracheophyta</taxon>
        <taxon>Spermatophyta</taxon>
        <taxon>Magnoliopsida</taxon>
        <taxon>eudicotyledons</taxon>
        <taxon>Gunneridae</taxon>
        <taxon>Pentapetalae</taxon>
        <taxon>rosids</taxon>
        <taxon>fabids</taxon>
        <taxon>Malpighiales</taxon>
        <taxon>Salicaceae</taxon>
        <taxon>Saliceae</taxon>
        <taxon>Populus</taxon>
    </lineage>
</organism>